<dbReference type="SUPFAM" id="SSF47459">
    <property type="entry name" value="HLH, helix-loop-helix DNA-binding domain"/>
    <property type="match status" value="1"/>
</dbReference>
<dbReference type="Proteomes" id="UP000006727">
    <property type="component" value="Chromosome 11"/>
</dbReference>
<name>A9SV25_PHYPA</name>
<dbReference type="PROSITE" id="PS50888">
    <property type="entry name" value="BHLH"/>
    <property type="match status" value="1"/>
</dbReference>
<dbReference type="AlphaFoldDB" id="A9SV25"/>
<dbReference type="FunCoup" id="A9SV25">
    <property type="interactions" value="921"/>
</dbReference>
<protein>
    <submittedName>
        <fullName evidence="7">Uncharacterized protein</fullName>
    </submittedName>
</protein>
<dbReference type="GO" id="GO:0003700">
    <property type="term" value="F:DNA-binding transcription factor activity"/>
    <property type="evidence" value="ECO:0007669"/>
    <property type="project" value="InterPro"/>
</dbReference>
<proteinExistence type="predicted"/>
<feature type="coiled-coil region" evidence="5">
    <location>
        <begin position="61"/>
        <end position="119"/>
    </location>
</feature>
<dbReference type="InterPro" id="IPR044579">
    <property type="entry name" value="bHLH11/121"/>
</dbReference>
<dbReference type="PANTHER" id="PTHR47001:SF1">
    <property type="entry name" value="TRANSCRIPTION FACTOR BHLH11"/>
    <property type="match status" value="1"/>
</dbReference>
<feature type="region of interest" description="Disordered" evidence="6">
    <location>
        <begin position="260"/>
        <end position="280"/>
    </location>
</feature>
<keyword evidence="4" id="KW-0539">Nucleus</keyword>
<evidence type="ECO:0000256" key="1">
    <source>
        <dbReference type="ARBA" id="ARBA00023015"/>
    </source>
</evidence>
<evidence type="ECO:0000313" key="7">
    <source>
        <dbReference type="EnsemblPlants" id="Pp3c11_20170V3.7"/>
    </source>
</evidence>
<dbReference type="PANTHER" id="PTHR47001">
    <property type="entry name" value="TRANSCRIPTION FACTOR BHLH121"/>
    <property type="match status" value="1"/>
</dbReference>
<dbReference type="OMA" id="KDRTNGC"/>
<dbReference type="InterPro" id="IPR011598">
    <property type="entry name" value="bHLH_dom"/>
</dbReference>
<sequence length="332" mass="36749">MANPEYRGRVAGEENCHLMPARKLQKADRERLRRDHLNEQFAKLAGVLDPIRPKNDKGTILSEGILALKELRAEIARLKSEQIALRDESRDLTVERCELQEEKTLLETETERLEDLRKQNSENLSALAGWKMDHPGVLTSSQYPCPLPVSSMTKSSPPSKDIHQDPSSDQTHHAPDSSFLPAAPFSTFLHPAYQTYGVFGSRKSPFMSYNHYSHPGHTTHVERPAARYPAPIHPTPIYPVKGAQTKSTEPSVVATELQLQTPGLPPSPTHQQSLSGNEQREKRVACATQDRALDVLRDSGIDGTKAASCNDNFAPQLSLSSNALALQVVQSV</sequence>
<dbReference type="Gene3D" id="4.10.280.10">
    <property type="entry name" value="Helix-loop-helix DNA-binding domain"/>
    <property type="match status" value="1"/>
</dbReference>
<reference evidence="7 8" key="2">
    <citation type="journal article" date="2018" name="Plant J.">
        <title>The Physcomitrella patens chromosome-scale assembly reveals moss genome structure and evolution.</title>
        <authorList>
            <person name="Lang D."/>
            <person name="Ullrich K.K."/>
            <person name="Murat F."/>
            <person name="Fuchs J."/>
            <person name="Jenkins J."/>
            <person name="Haas F.B."/>
            <person name="Piednoel M."/>
            <person name="Gundlach H."/>
            <person name="Van Bel M."/>
            <person name="Meyberg R."/>
            <person name="Vives C."/>
            <person name="Morata J."/>
            <person name="Symeonidi A."/>
            <person name="Hiss M."/>
            <person name="Muchero W."/>
            <person name="Kamisugi Y."/>
            <person name="Saleh O."/>
            <person name="Blanc G."/>
            <person name="Decker E.L."/>
            <person name="van Gessel N."/>
            <person name="Grimwood J."/>
            <person name="Hayes R.D."/>
            <person name="Graham S.W."/>
            <person name="Gunter L.E."/>
            <person name="McDaniel S.F."/>
            <person name="Hoernstein S.N.W."/>
            <person name="Larsson A."/>
            <person name="Li F.W."/>
            <person name="Perroud P.F."/>
            <person name="Phillips J."/>
            <person name="Ranjan P."/>
            <person name="Rokshar D.S."/>
            <person name="Rothfels C.J."/>
            <person name="Schneider L."/>
            <person name="Shu S."/>
            <person name="Stevenson D.W."/>
            <person name="Thummler F."/>
            <person name="Tillich M."/>
            <person name="Villarreal Aguilar J.C."/>
            <person name="Widiez T."/>
            <person name="Wong G.K."/>
            <person name="Wymore A."/>
            <person name="Zhang Y."/>
            <person name="Zimmer A.D."/>
            <person name="Quatrano R.S."/>
            <person name="Mayer K.F.X."/>
            <person name="Goodstein D."/>
            <person name="Casacuberta J.M."/>
            <person name="Vandepoele K."/>
            <person name="Reski R."/>
            <person name="Cuming A.C."/>
            <person name="Tuskan G.A."/>
            <person name="Maumus F."/>
            <person name="Salse J."/>
            <person name="Schmutz J."/>
            <person name="Rensing S.A."/>
        </authorList>
    </citation>
    <scope>NUCLEOTIDE SEQUENCE [LARGE SCALE GENOMIC DNA]</scope>
    <source>
        <strain evidence="7 8">cv. Gransden 2004</strain>
    </source>
</reference>
<dbReference type="Gramene" id="Pp3c11_20170V3.7">
    <property type="protein sequence ID" value="Pp3c11_20170V3.7"/>
    <property type="gene ID" value="Pp3c11_20170"/>
</dbReference>
<feature type="region of interest" description="Disordered" evidence="6">
    <location>
        <begin position="141"/>
        <end position="179"/>
    </location>
</feature>
<keyword evidence="3" id="KW-0804">Transcription</keyword>
<gene>
    <name evidence="7" type="primary">LOC112288729</name>
</gene>
<dbReference type="InterPro" id="IPR036638">
    <property type="entry name" value="HLH_DNA-bd_sf"/>
</dbReference>
<dbReference type="GO" id="GO:0046983">
    <property type="term" value="F:protein dimerization activity"/>
    <property type="evidence" value="ECO:0007669"/>
    <property type="project" value="InterPro"/>
</dbReference>
<evidence type="ECO:0000256" key="6">
    <source>
        <dbReference type="SAM" id="MobiDB-lite"/>
    </source>
</evidence>
<evidence type="ECO:0000256" key="5">
    <source>
        <dbReference type="SAM" id="Coils"/>
    </source>
</evidence>
<feature type="compositionally biased region" description="Basic and acidic residues" evidence="6">
    <location>
        <begin position="160"/>
        <end position="175"/>
    </location>
</feature>
<reference evidence="7" key="3">
    <citation type="submission" date="2020-12" db="UniProtKB">
        <authorList>
            <consortium name="EnsemblPlants"/>
        </authorList>
    </citation>
    <scope>IDENTIFICATION</scope>
</reference>
<dbReference type="GO" id="GO:0006879">
    <property type="term" value="P:intracellular iron ion homeostasis"/>
    <property type="evidence" value="ECO:0000318"/>
    <property type="project" value="GO_Central"/>
</dbReference>
<dbReference type="EMBL" id="ABEU02000011">
    <property type="status" value="NOT_ANNOTATED_CDS"/>
    <property type="molecule type" value="Genomic_DNA"/>
</dbReference>
<dbReference type="InParanoid" id="A9SV25"/>
<keyword evidence="2" id="KW-0238">DNA-binding</keyword>
<dbReference type="eggNOG" id="ENOG502QRHF">
    <property type="taxonomic scope" value="Eukaryota"/>
</dbReference>
<dbReference type="RefSeq" id="XP_024389005.1">
    <property type="nucleotide sequence ID" value="XM_024533237.2"/>
</dbReference>
<keyword evidence="8" id="KW-1185">Reference proteome</keyword>
<evidence type="ECO:0000256" key="3">
    <source>
        <dbReference type="ARBA" id="ARBA00023163"/>
    </source>
</evidence>
<dbReference type="GO" id="GO:0000976">
    <property type="term" value="F:transcription cis-regulatory region binding"/>
    <property type="evidence" value="ECO:0000318"/>
    <property type="project" value="GO_Central"/>
</dbReference>
<dbReference type="EnsemblPlants" id="Pp3c11_20170V3.7">
    <property type="protein sequence ID" value="Pp3c11_20170V3.7"/>
    <property type="gene ID" value="Pp3c11_20170"/>
</dbReference>
<evidence type="ECO:0000256" key="2">
    <source>
        <dbReference type="ARBA" id="ARBA00023125"/>
    </source>
</evidence>
<evidence type="ECO:0000256" key="4">
    <source>
        <dbReference type="ARBA" id="ARBA00023242"/>
    </source>
</evidence>
<organism evidence="7 8">
    <name type="scientific">Physcomitrium patens</name>
    <name type="common">Spreading-leaved earth moss</name>
    <name type="synonym">Physcomitrella patens</name>
    <dbReference type="NCBI Taxonomy" id="3218"/>
    <lineage>
        <taxon>Eukaryota</taxon>
        <taxon>Viridiplantae</taxon>
        <taxon>Streptophyta</taxon>
        <taxon>Embryophyta</taxon>
        <taxon>Bryophyta</taxon>
        <taxon>Bryophytina</taxon>
        <taxon>Bryopsida</taxon>
        <taxon>Funariidae</taxon>
        <taxon>Funariales</taxon>
        <taxon>Funariaceae</taxon>
        <taxon>Physcomitrium</taxon>
    </lineage>
</organism>
<dbReference type="GO" id="GO:0005634">
    <property type="term" value="C:nucleus"/>
    <property type="evidence" value="ECO:0000318"/>
    <property type="project" value="GO_Central"/>
</dbReference>
<dbReference type="HOGENOM" id="CLU_072442_0_0_1"/>
<reference evidence="7 8" key="1">
    <citation type="journal article" date="2008" name="Science">
        <title>The Physcomitrella genome reveals evolutionary insights into the conquest of land by plants.</title>
        <authorList>
            <person name="Rensing S."/>
            <person name="Lang D."/>
            <person name="Zimmer A."/>
            <person name="Terry A."/>
            <person name="Salamov A."/>
            <person name="Shapiro H."/>
            <person name="Nishiyama T."/>
            <person name="Perroud P.-F."/>
            <person name="Lindquist E."/>
            <person name="Kamisugi Y."/>
            <person name="Tanahashi T."/>
            <person name="Sakakibara K."/>
            <person name="Fujita T."/>
            <person name="Oishi K."/>
            <person name="Shin-I T."/>
            <person name="Kuroki Y."/>
            <person name="Toyoda A."/>
            <person name="Suzuki Y."/>
            <person name="Hashimoto A."/>
            <person name="Yamaguchi K."/>
            <person name="Sugano A."/>
            <person name="Kohara Y."/>
            <person name="Fujiyama A."/>
            <person name="Anterola A."/>
            <person name="Aoki S."/>
            <person name="Ashton N."/>
            <person name="Barbazuk W.B."/>
            <person name="Barker E."/>
            <person name="Bennetzen J."/>
            <person name="Bezanilla M."/>
            <person name="Blankenship R."/>
            <person name="Cho S.H."/>
            <person name="Dutcher S."/>
            <person name="Estelle M."/>
            <person name="Fawcett J.A."/>
            <person name="Gundlach H."/>
            <person name="Hanada K."/>
            <person name="Heyl A."/>
            <person name="Hicks K.A."/>
            <person name="Hugh J."/>
            <person name="Lohr M."/>
            <person name="Mayer K."/>
            <person name="Melkozernov A."/>
            <person name="Murata T."/>
            <person name="Nelson D."/>
            <person name="Pils B."/>
            <person name="Prigge M."/>
            <person name="Reiss B."/>
            <person name="Renner T."/>
            <person name="Rombauts S."/>
            <person name="Rushton P."/>
            <person name="Sanderfoot A."/>
            <person name="Schween G."/>
            <person name="Shiu S.-H."/>
            <person name="Stueber K."/>
            <person name="Theodoulou F.L."/>
            <person name="Tu H."/>
            <person name="Van de Peer Y."/>
            <person name="Verrier P.J."/>
            <person name="Waters E."/>
            <person name="Wood A."/>
            <person name="Yang L."/>
            <person name="Cove D."/>
            <person name="Cuming A."/>
            <person name="Hasebe M."/>
            <person name="Lucas S."/>
            <person name="Mishler D.B."/>
            <person name="Reski R."/>
            <person name="Grigoriev I."/>
            <person name="Quatrano R.S."/>
            <person name="Boore J.L."/>
        </authorList>
    </citation>
    <scope>NUCLEOTIDE SEQUENCE [LARGE SCALE GENOMIC DNA]</scope>
    <source>
        <strain evidence="7 8">cv. Gransden 2004</strain>
    </source>
</reference>
<dbReference type="GeneID" id="112288729"/>
<evidence type="ECO:0000313" key="8">
    <source>
        <dbReference type="Proteomes" id="UP000006727"/>
    </source>
</evidence>
<dbReference type="Pfam" id="PF23177">
    <property type="entry name" value="bHLH_IRO3"/>
    <property type="match status" value="1"/>
</dbReference>
<keyword evidence="1" id="KW-0805">Transcription regulation</keyword>
<accession>A9SV25</accession>
<dbReference type="InterPro" id="IPR057075">
    <property type="entry name" value="bHLH_IRO3"/>
</dbReference>
<keyword evidence="5" id="KW-0175">Coiled coil</keyword>